<evidence type="ECO:0000313" key="2">
    <source>
        <dbReference type="EMBL" id="AXI07518.1"/>
    </source>
</evidence>
<gene>
    <name evidence="2" type="ORF">CUC15_00170</name>
</gene>
<sequence length="89" mass="9266">MGSGSMIVIGISVALIIILLFVGTPLKPLRFIGQAVVKLGIGVLLLFFFNVVGGYLGLHIPINLFTAVVSGFLGVFGVASLAAIHLFIL</sequence>
<dbReference type="OrthoDB" id="2692225at2"/>
<dbReference type="KEGG" id="ocn:CUC15_00170"/>
<name>A0A345PBY8_9BACI</name>
<organism evidence="2 3">
    <name type="scientific">Oceanobacillus zhaokaii</name>
    <dbReference type="NCBI Taxonomy" id="2052660"/>
    <lineage>
        <taxon>Bacteria</taxon>
        <taxon>Bacillati</taxon>
        <taxon>Bacillota</taxon>
        <taxon>Bacilli</taxon>
        <taxon>Bacillales</taxon>
        <taxon>Bacillaceae</taxon>
        <taxon>Oceanobacillus</taxon>
    </lineage>
</organism>
<dbReference type="RefSeq" id="WP_114914814.1">
    <property type="nucleotide sequence ID" value="NZ_CP024848.1"/>
</dbReference>
<proteinExistence type="predicted"/>
<dbReference type="InterPro" id="IPR010001">
    <property type="entry name" value="BofA"/>
</dbReference>
<keyword evidence="1" id="KW-0472">Membrane</keyword>
<accession>A0A345PBY8</accession>
<dbReference type="EMBL" id="CP024848">
    <property type="protein sequence ID" value="AXI07518.1"/>
    <property type="molecule type" value="Genomic_DNA"/>
</dbReference>
<keyword evidence="3" id="KW-1185">Reference proteome</keyword>
<dbReference type="Pfam" id="PF07441">
    <property type="entry name" value="BofA"/>
    <property type="match status" value="1"/>
</dbReference>
<feature type="transmembrane region" description="Helical" evidence="1">
    <location>
        <begin position="6"/>
        <end position="23"/>
    </location>
</feature>
<reference evidence="3" key="1">
    <citation type="submission" date="2017-11" db="EMBL/GenBank/DDBJ databases">
        <authorList>
            <person name="Zhu W."/>
        </authorList>
    </citation>
    <scope>NUCLEOTIDE SEQUENCE [LARGE SCALE GENOMIC DNA]</scope>
    <source>
        <strain evidence="3">160</strain>
    </source>
</reference>
<dbReference type="Proteomes" id="UP000253908">
    <property type="component" value="Chromosome"/>
</dbReference>
<keyword evidence="1" id="KW-0812">Transmembrane</keyword>
<protein>
    <submittedName>
        <fullName evidence="2">Transcriptional regulator</fullName>
    </submittedName>
</protein>
<feature type="transmembrane region" description="Helical" evidence="1">
    <location>
        <begin position="35"/>
        <end position="58"/>
    </location>
</feature>
<evidence type="ECO:0000256" key="1">
    <source>
        <dbReference type="SAM" id="Phobius"/>
    </source>
</evidence>
<dbReference type="AlphaFoldDB" id="A0A345PBY8"/>
<feature type="transmembrane region" description="Helical" evidence="1">
    <location>
        <begin position="64"/>
        <end position="88"/>
    </location>
</feature>
<dbReference type="NCBIfam" id="TIGR02862">
    <property type="entry name" value="spore_BofA"/>
    <property type="match status" value="1"/>
</dbReference>
<keyword evidence="1" id="KW-1133">Transmembrane helix</keyword>
<evidence type="ECO:0000313" key="3">
    <source>
        <dbReference type="Proteomes" id="UP000253908"/>
    </source>
</evidence>